<comment type="caution">
    <text evidence="1">The sequence shown here is derived from an EMBL/GenBank/DDBJ whole genome shotgun (WGS) entry which is preliminary data.</text>
</comment>
<organism evidence="1 2">
    <name type="scientific">Citrobacter youngae ATCC 29220</name>
    <dbReference type="NCBI Taxonomy" id="500640"/>
    <lineage>
        <taxon>Bacteria</taxon>
        <taxon>Pseudomonadati</taxon>
        <taxon>Pseudomonadota</taxon>
        <taxon>Gammaproteobacteria</taxon>
        <taxon>Enterobacterales</taxon>
        <taxon>Enterobacteriaceae</taxon>
        <taxon>Citrobacter</taxon>
        <taxon>Citrobacter freundii complex</taxon>
    </lineage>
</organism>
<reference evidence="1 2" key="1">
    <citation type="submission" date="2010-02" db="EMBL/GenBank/DDBJ databases">
        <authorList>
            <person name="Weinstock G."/>
            <person name="Sodergren E."/>
            <person name="Clifton S."/>
            <person name="Fulton L."/>
            <person name="Fulton B."/>
            <person name="Courtney L."/>
            <person name="Fronick C."/>
            <person name="Harrison M."/>
            <person name="Strong C."/>
            <person name="Farmer C."/>
            <person name="Delahaunty K."/>
            <person name="Markovic C."/>
            <person name="Hall O."/>
            <person name="Minx P."/>
            <person name="Tomlinson C."/>
            <person name="Mitreva M."/>
            <person name="Nelson J."/>
            <person name="Hou S."/>
            <person name="Wollam A."/>
            <person name="Pepin K.H."/>
            <person name="Johnson M."/>
            <person name="Bhonagiri V."/>
            <person name="Zhang X."/>
            <person name="Suruliraj S."/>
            <person name="Warren W."/>
            <person name="Chinwalla A."/>
            <person name="Mardis E.R."/>
            <person name="Wilson R.K."/>
        </authorList>
    </citation>
    <scope>NUCLEOTIDE SEQUENCE [LARGE SCALE GENOMIC DNA]</scope>
    <source>
        <strain evidence="1 2">ATCC 29220</strain>
    </source>
</reference>
<evidence type="ECO:0000313" key="2">
    <source>
        <dbReference type="Proteomes" id="UP000003880"/>
    </source>
</evidence>
<name>D4BKH8_9ENTR</name>
<proteinExistence type="predicted"/>
<evidence type="ECO:0000313" key="1">
    <source>
        <dbReference type="EMBL" id="EFE05609.1"/>
    </source>
</evidence>
<sequence>MFMRNDYEINTASHSPKTFFSFHMLLNKLKGVKACDAVKLQGHTKGVVLKCTNNAGTSNMHEVGYNIGLSCFSMNAQNLISELKKGTPETESFRKVVTNITGILSNMPISKQKECSDIRQLYDTKITSDGGKSISFKDLGDSDKNDGLTIEERKKAIKITEKLIGIIAPLRDSNVL</sequence>
<dbReference type="AlphaFoldDB" id="D4BKH8"/>
<accession>D4BKH8</accession>
<dbReference type="EMBL" id="ABWL02000031">
    <property type="protein sequence ID" value="EFE05609.1"/>
    <property type="molecule type" value="Genomic_DNA"/>
</dbReference>
<gene>
    <name evidence="1" type="ORF">CIT292_11055</name>
</gene>
<dbReference type="Proteomes" id="UP000003880">
    <property type="component" value="Unassembled WGS sequence"/>
</dbReference>
<protein>
    <submittedName>
        <fullName evidence="1">Uncharacterized protein</fullName>
    </submittedName>
</protein>
<dbReference type="HOGENOM" id="CLU_1522576_0_0_6"/>